<accession>A0A481YQ64</accession>
<sequence length="225" mass="27197">MKMSVLYGDIKCQALCKSGKNKGNQCKNKAKFKYENKYYCGVHCKNPNKKCLPKNINGILKYNYIKKEDLIFIQFLCFKIFNILKDILFDIINIEIVYKDICLFALCHNWYESNYIRIEFNKHVHFKYLLGIDYTNNNAKLTRKIGNYNIEYKNLDIKYYNLNKILKYYYKFRIDISFSTKKCIFDKYIKENQIEYTKNIDNTFFKYSHTNLDIILLSHICKNKF</sequence>
<protein>
    <submittedName>
        <fullName evidence="1">Uncharacterized protein</fullName>
    </submittedName>
</protein>
<reference evidence="1" key="1">
    <citation type="journal article" date="2019" name="MBio">
        <title>Virus Genomes from Deep Sea Sediments Expand the Ocean Megavirome and Support Independent Origins of Viral Gigantism.</title>
        <authorList>
            <person name="Backstrom D."/>
            <person name="Yutin N."/>
            <person name="Jorgensen S.L."/>
            <person name="Dharamshi J."/>
            <person name="Homa F."/>
            <person name="Zaremba-Niedwiedzka K."/>
            <person name="Spang A."/>
            <person name="Wolf Y.I."/>
            <person name="Koonin E.V."/>
            <person name="Ettema T.J."/>
        </authorList>
    </citation>
    <scope>NUCLEOTIDE SEQUENCE</scope>
</reference>
<name>A0A481YQ64_9VIRU</name>
<dbReference type="EMBL" id="MK500300">
    <property type="protein sequence ID" value="QBK84905.1"/>
    <property type="molecule type" value="Genomic_DNA"/>
</dbReference>
<gene>
    <name evidence="1" type="ORF">LCDPAC02_01040</name>
</gene>
<proteinExistence type="predicted"/>
<evidence type="ECO:0000313" key="1">
    <source>
        <dbReference type="EMBL" id="QBK84905.1"/>
    </source>
</evidence>
<organism evidence="1">
    <name type="scientific">Pithovirus LCDPAC02</name>
    <dbReference type="NCBI Taxonomy" id="2506601"/>
    <lineage>
        <taxon>Viruses</taxon>
        <taxon>Pithoviruses</taxon>
    </lineage>
</organism>